<feature type="compositionally biased region" description="Polar residues" evidence="2">
    <location>
        <begin position="1085"/>
        <end position="1094"/>
    </location>
</feature>
<feature type="coiled-coil region" evidence="1">
    <location>
        <begin position="637"/>
        <end position="675"/>
    </location>
</feature>
<feature type="compositionally biased region" description="Acidic residues" evidence="2">
    <location>
        <begin position="1271"/>
        <end position="1281"/>
    </location>
</feature>
<comment type="caution">
    <text evidence="3">The sequence shown here is derived from an EMBL/GenBank/DDBJ whole genome shotgun (WGS) entry which is preliminary data.</text>
</comment>
<feature type="compositionally biased region" description="Low complexity" evidence="2">
    <location>
        <begin position="125"/>
        <end position="139"/>
    </location>
</feature>
<dbReference type="EMBL" id="RSCE01000013">
    <property type="protein sequence ID" value="RSH78002.1"/>
    <property type="molecule type" value="Genomic_DNA"/>
</dbReference>
<feature type="region of interest" description="Disordered" evidence="2">
    <location>
        <begin position="715"/>
        <end position="787"/>
    </location>
</feature>
<feature type="compositionally biased region" description="Low complexity" evidence="2">
    <location>
        <begin position="377"/>
        <end position="426"/>
    </location>
</feature>
<evidence type="ECO:0000256" key="1">
    <source>
        <dbReference type="SAM" id="Coils"/>
    </source>
</evidence>
<dbReference type="GeneID" id="39586996"/>
<sequence length="1656" mass="175162">MSVDYHTPLQQAKRPLLSQSTPGAKTESVASPPSAAQFPLSVGGGPALPSTRDNAQIDVNALTTKLMDIFRSSYSDIGPDISGREQRNLAGAPRPFPPASALAFRKPPFVSGVPTPDPQPPTVAGGRSSHSQHSQPRSPESTKQKKRDHRRRPSESYTLIPDDSISQVNFNRRRSPDDDDQSEPRYVQPPRRLDTMRPPTIAPSVTIMGPSEENTNSKDGSLPVPSATSVPRSAQRSATVQPVYDEDPFDSPASESLPASVIARNIRSARQAVGEPADLTPASWARQVAESTKISNVGSRSASKVGSTKARSSMTTTSPPRARSTHSAARSAKPSEVPSERSPPAAPPQQLKTVGAQMAEQRAEQRAKSLIGASHTPAVAGASRAASRVSQAPPTSVSRAPASRVSAAPAPASAAPASQAPSRVVAHSPQRTASYIPSQAPAPESRAPRSAMSLTSQVREAVTVAASQVSESRVASEAPPHSYASRVPLLEHQYRQQTPAPAPQAGLGVPQSSKRAASTLRGSDGVSLRSPSGAYLPEDQMSTMPASMVAYEARMKDPLPRSMSAMREGHQVDHLALAERIESLRVSELDGERKLGAAIKSMEFKDEAVRALKLQLVSERLRNLSLERGAKQDQAKADAYKSELHMATDRLRNALDQNKINADEYKKTVTALEATRAALLNYRSELKVQQAMQNGVNKGRQEAFEEAERWIGAFPLQTNFPKPSKRSKRPRQPQAPSGATTDFYQPQETTFPSSSAVEPSLAQQYQQQVQAQGDTHVYPQLPNPADYRPAQYQEAQPYQGGTAQEYYAAAQPAQQQYQPEAAQQEKYLYQQVPPEQSAAAYPQGQQLAAQQSSIPGDWTQFRDQPTTYAESQAAYAPASQQQQQQQAAVYLQAGAPASTQPYPTPAPTSQAYTYAQQRSAAAATPAPVREVVLVQQEAPPPPEKEYILVQPQQTQPTTPAPERVYIPVPSTQRGTTPAPTAPPSHREAMFVRPVSEAPPTPAPKEVVYMEVVPRPVSPAPPPPAPKEVVYVAVAQRPISPAPQVPSSASVAMPQAHPVPYQRSNAGTLAPAMIALPSSVAPSRPISATGTQPSSLRVAPAPDLPNFTLMPQAGTTRPSSAAPSARSARIAVPAYVEDAPPTPVDEKPLPPPKTPSVLHRPPGSQASAAQHSVPSRGPSTHPGHRRVVSQPMPPTMPAPPTPHERGPLATMSEHPILGIPRAEAYENGYPAFTPSRPGTAEPSSQDTSATSNARSVARNRVVAGALRNGTDIGDDPLEDITEENASALDAANIEPPAKAPITRPPSSVRIQEPGRAPSRPGQPMVRSTPAAPITNQQFDAFFNNSNGNIPRVAKSMPPPKGEPQYSGSLRSAHPPHGLSIPGRLAGSGAPGPGHRRARSDYSGRDYGSERPFLSQPPGNQNGLGLSGLERLDQADLVHHETGDGPVFLQQPNTSRVKTPNDSASRVGSSAAPSIMASARAFLRRGADVAHSGAGTGTGGAGSAGTARSRATSWYPPTREQEAQAQSRSRASRAASAAAAAADYRNSSSTPAAVPTPAPARGSRMVRSASRHSSGAGVNLDDVASAAYVYPSSAAARSALLSEFDSSSVGGGYPAEKIQIRHDAVPPELAAAATAAYGPGVWVPKPAASHHSSAASVK</sequence>
<feature type="compositionally biased region" description="Polar residues" evidence="2">
    <location>
        <begin position="969"/>
        <end position="978"/>
    </location>
</feature>
<feature type="compositionally biased region" description="Polar residues" evidence="2">
    <location>
        <begin position="17"/>
        <end position="31"/>
    </location>
</feature>
<feature type="compositionally biased region" description="Polar residues" evidence="2">
    <location>
        <begin position="1448"/>
        <end position="1470"/>
    </location>
</feature>
<keyword evidence="1" id="KW-0175">Coiled coil</keyword>
<dbReference type="RefSeq" id="XP_028473149.1">
    <property type="nucleotide sequence ID" value="XM_028618193.1"/>
</dbReference>
<gene>
    <name evidence="3" type="ORF">EHS24_002453</name>
</gene>
<feature type="compositionally biased region" description="Low complexity" evidence="2">
    <location>
        <begin position="318"/>
        <end position="332"/>
    </location>
</feature>
<evidence type="ECO:0000313" key="3">
    <source>
        <dbReference type="EMBL" id="RSH78002.1"/>
    </source>
</evidence>
<feature type="compositionally biased region" description="Basic and acidic residues" evidence="2">
    <location>
        <begin position="1428"/>
        <end position="1441"/>
    </location>
</feature>
<evidence type="ECO:0000313" key="4">
    <source>
        <dbReference type="Proteomes" id="UP000279236"/>
    </source>
</evidence>
<accession>A0A427XGP5</accession>
<feature type="region of interest" description="Disordered" evidence="2">
    <location>
        <begin position="952"/>
        <end position="985"/>
    </location>
</feature>
<feature type="compositionally biased region" description="Polar residues" evidence="2">
    <location>
        <begin position="1332"/>
        <end position="1347"/>
    </location>
</feature>
<feature type="region of interest" description="Disordered" evidence="2">
    <location>
        <begin position="74"/>
        <end position="258"/>
    </location>
</feature>
<feature type="region of interest" description="Disordered" evidence="2">
    <location>
        <begin position="898"/>
        <end position="917"/>
    </location>
</feature>
<dbReference type="Proteomes" id="UP000279236">
    <property type="component" value="Unassembled WGS sequence"/>
</dbReference>
<feature type="compositionally biased region" description="Basic and acidic residues" evidence="2">
    <location>
        <begin position="1397"/>
        <end position="1407"/>
    </location>
</feature>
<dbReference type="STRING" id="105984.A0A427XGP5"/>
<feature type="region of interest" description="Disordered" evidence="2">
    <location>
        <begin position="1228"/>
        <end position="1471"/>
    </location>
</feature>
<name>A0A427XGP5_9TREE</name>
<feature type="compositionally biased region" description="Polar residues" evidence="2">
    <location>
        <begin position="734"/>
        <end position="757"/>
    </location>
</feature>
<feature type="compositionally biased region" description="Low complexity" evidence="2">
    <location>
        <begin position="762"/>
        <end position="772"/>
    </location>
</feature>
<feature type="region of interest" description="Disordered" evidence="2">
    <location>
        <begin position="1489"/>
        <end position="1575"/>
    </location>
</feature>
<evidence type="ECO:0000256" key="2">
    <source>
        <dbReference type="SAM" id="MobiDB-lite"/>
    </source>
</evidence>
<feature type="compositionally biased region" description="Low complexity" evidence="2">
    <location>
        <begin position="1521"/>
        <end position="1553"/>
    </location>
</feature>
<feature type="compositionally biased region" description="Polar residues" evidence="2">
    <location>
        <begin position="1240"/>
        <end position="1253"/>
    </location>
</feature>
<keyword evidence="4" id="KW-1185">Reference proteome</keyword>
<feature type="region of interest" description="Disordered" evidence="2">
    <location>
        <begin position="1137"/>
        <end position="1207"/>
    </location>
</feature>
<feature type="compositionally biased region" description="Polar residues" evidence="2">
    <location>
        <begin position="289"/>
        <end position="317"/>
    </location>
</feature>
<feature type="compositionally biased region" description="Low complexity" evidence="2">
    <location>
        <begin position="1502"/>
        <end position="1511"/>
    </location>
</feature>
<feature type="region of interest" description="Disordered" evidence="2">
    <location>
        <begin position="493"/>
        <end position="539"/>
    </location>
</feature>
<proteinExistence type="predicted"/>
<feature type="compositionally biased region" description="Gly residues" evidence="2">
    <location>
        <begin position="1492"/>
        <end position="1501"/>
    </location>
</feature>
<protein>
    <submittedName>
        <fullName evidence="3">Uncharacterized protein</fullName>
    </submittedName>
</protein>
<feature type="region of interest" description="Disordered" evidence="2">
    <location>
        <begin position="1080"/>
        <end position="1125"/>
    </location>
</feature>
<feature type="region of interest" description="Disordered" evidence="2">
    <location>
        <begin position="1"/>
        <end position="35"/>
    </location>
</feature>
<feature type="compositionally biased region" description="Pro residues" evidence="2">
    <location>
        <begin position="1190"/>
        <end position="1200"/>
    </location>
</feature>
<feature type="compositionally biased region" description="Polar residues" evidence="2">
    <location>
        <begin position="226"/>
        <end position="240"/>
    </location>
</feature>
<organism evidence="3 4">
    <name type="scientific">Apiotrichum porosum</name>
    <dbReference type="NCBI Taxonomy" id="105984"/>
    <lineage>
        <taxon>Eukaryota</taxon>
        <taxon>Fungi</taxon>
        <taxon>Dikarya</taxon>
        <taxon>Basidiomycota</taxon>
        <taxon>Agaricomycotina</taxon>
        <taxon>Tremellomycetes</taxon>
        <taxon>Trichosporonales</taxon>
        <taxon>Trichosporonaceae</taxon>
        <taxon>Apiotrichum</taxon>
    </lineage>
</organism>
<feature type="compositionally biased region" description="Low complexity" evidence="2">
    <location>
        <begin position="437"/>
        <end position="453"/>
    </location>
</feature>
<feature type="region of interest" description="Disordered" evidence="2">
    <location>
        <begin position="271"/>
        <end position="455"/>
    </location>
</feature>
<reference evidence="3 4" key="1">
    <citation type="submission" date="2018-11" db="EMBL/GenBank/DDBJ databases">
        <title>Genome sequence of Apiotrichum porosum DSM 27194.</title>
        <authorList>
            <person name="Aliyu H."/>
            <person name="Gorte O."/>
            <person name="Ochsenreither K."/>
        </authorList>
    </citation>
    <scope>NUCLEOTIDE SEQUENCE [LARGE SCALE GENOMIC DNA]</scope>
    <source>
        <strain evidence="3 4">DSM 27194</strain>
    </source>
</reference>
<feature type="compositionally biased region" description="Low complexity" evidence="2">
    <location>
        <begin position="1116"/>
        <end position="1125"/>
    </location>
</feature>
<feature type="compositionally biased region" description="Polar residues" evidence="2">
    <location>
        <begin position="1163"/>
        <end position="1172"/>
    </location>
</feature>